<dbReference type="InterPro" id="IPR000415">
    <property type="entry name" value="Nitroreductase-like"/>
</dbReference>
<dbReference type="GO" id="GO:0016491">
    <property type="term" value="F:oxidoreductase activity"/>
    <property type="evidence" value="ECO:0007669"/>
    <property type="project" value="InterPro"/>
</dbReference>
<reference evidence="1" key="1">
    <citation type="journal article" date="2014" name="Front. Microbiol.">
        <title>High frequency of phylogenetically diverse reductive dehalogenase-homologous genes in deep subseafloor sedimentary metagenomes.</title>
        <authorList>
            <person name="Kawai M."/>
            <person name="Futagami T."/>
            <person name="Toyoda A."/>
            <person name="Takaki Y."/>
            <person name="Nishi S."/>
            <person name="Hori S."/>
            <person name="Arai W."/>
            <person name="Tsubouchi T."/>
            <person name="Morono Y."/>
            <person name="Uchiyama I."/>
            <person name="Ito T."/>
            <person name="Fujiyama A."/>
            <person name="Inagaki F."/>
            <person name="Takami H."/>
        </authorList>
    </citation>
    <scope>NUCLEOTIDE SEQUENCE</scope>
    <source>
        <strain evidence="1">Expedition CK06-06</strain>
    </source>
</reference>
<proteinExistence type="predicted"/>
<organism evidence="1">
    <name type="scientific">marine sediment metagenome</name>
    <dbReference type="NCBI Taxonomy" id="412755"/>
    <lineage>
        <taxon>unclassified sequences</taxon>
        <taxon>metagenomes</taxon>
        <taxon>ecological metagenomes</taxon>
    </lineage>
</organism>
<sequence>GAGTCAIAAYDQEFADSVLGIDGVEEFIIYMAPVGKVQ</sequence>
<accession>X1IVE4</accession>
<name>X1IVE4_9ZZZZ</name>
<gene>
    <name evidence="1" type="ORF">S03H2_54857</name>
</gene>
<protein>
    <recommendedName>
        <fullName evidence="2">Nitroreductase domain-containing protein</fullName>
    </recommendedName>
</protein>
<dbReference type="AlphaFoldDB" id="X1IVE4"/>
<comment type="caution">
    <text evidence="1">The sequence shown here is derived from an EMBL/GenBank/DDBJ whole genome shotgun (WGS) entry which is preliminary data.</text>
</comment>
<feature type="non-terminal residue" evidence="1">
    <location>
        <position position="1"/>
    </location>
</feature>
<evidence type="ECO:0008006" key="2">
    <source>
        <dbReference type="Google" id="ProtNLM"/>
    </source>
</evidence>
<dbReference type="EMBL" id="BARU01035004">
    <property type="protein sequence ID" value="GAH70064.1"/>
    <property type="molecule type" value="Genomic_DNA"/>
</dbReference>
<evidence type="ECO:0000313" key="1">
    <source>
        <dbReference type="EMBL" id="GAH70064.1"/>
    </source>
</evidence>
<dbReference type="Gene3D" id="3.40.109.10">
    <property type="entry name" value="NADH Oxidase"/>
    <property type="match status" value="1"/>
</dbReference>